<dbReference type="Gene3D" id="3.30.930.10">
    <property type="entry name" value="Bira Bifunctional Protein, Domain 2"/>
    <property type="match status" value="1"/>
</dbReference>
<evidence type="ECO:0000256" key="1">
    <source>
        <dbReference type="ARBA" id="ARBA00008226"/>
    </source>
</evidence>
<dbReference type="PANTHER" id="PTHR22594:SF36">
    <property type="entry name" value="ASPARAGINE--TRNA LIGASE, CYTOPLASMIC 2"/>
    <property type="match status" value="1"/>
</dbReference>
<evidence type="ECO:0000256" key="9">
    <source>
        <dbReference type="SAM" id="MobiDB-lite"/>
    </source>
</evidence>
<evidence type="ECO:0000256" key="3">
    <source>
        <dbReference type="ARBA" id="ARBA00022598"/>
    </source>
</evidence>
<dbReference type="NCBIfam" id="NF003037">
    <property type="entry name" value="PRK03932.1"/>
    <property type="match status" value="1"/>
</dbReference>
<evidence type="ECO:0000313" key="12">
    <source>
        <dbReference type="Proteomes" id="UP001174677"/>
    </source>
</evidence>
<name>A0ABQ9LPB8_HEVBR</name>
<dbReference type="PANTHER" id="PTHR22594">
    <property type="entry name" value="ASPARTYL/LYSYL-TRNA SYNTHETASE"/>
    <property type="match status" value="1"/>
</dbReference>
<accession>A0ABQ9LPB8</accession>
<dbReference type="InterPro" id="IPR045864">
    <property type="entry name" value="aa-tRNA-synth_II/BPL/LPL"/>
</dbReference>
<feature type="domain" description="Aminoacyl-tRNA synthetase class II (D/K/N)" evidence="10">
    <location>
        <begin position="230"/>
        <end position="291"/>
    </location>
</feature>
<feature type="domain" description="Aminoacyl-tRNA synthetase class II (D/K/N)" evidence="10">
    <location>
        <begin position="376"/>
        <end position="641"/>
    </location>
</feature>
<evidence type="ECO:0000256" key="7">
    <source>
        <dbReference type="ARBA" id="ARBA00023146"/>
    </source>
</evidence>
<feature type="coiled-coil region" evidence="8">
    <location>
        <begin position="314"/>
        <end position="361"/>
    </location>
</feature>
<dbReference type="InterPro" id="IPR004364">
    <property type="entry name" value="Aa-tRNA-synt_II"/>
</dbReference>
<dbReference type="Proteomes" id="UP001174677">
    <property type="component" value="Chromosome 10"/>
</dbReference>
<dbReference type="EC" id="6.1.1.22" evidence="2"/>
<dbReference type="NCBIfam" id="TIGR00457">
    <property type="entry name" value="asnS"/>
    <property type="match status" value="1"/>
</dbReference>
<evidence type="ECO:0000259" key="10">
    <source>
        <dbReference type="Pfam" id="PF00152"/>
    </source>
</evidence>
<comment type="similarity">
    <text evidence="1">Belongs to the class-II aminoacyl-tRNA synthetase family.</text>
</comment>
<evidence type="ECO:0000256" key="4">
    <source>
        <dbReference type="ARBA" id="ARBA00022741"/>
    </source>
</evidence>
<evidence type="ECO:0000313" key="11">
    <source>
        <dbReference type="EMBL" id="KAJ9169826.1"/>
    </source>
</evidence>
<evidence type="ECO:0000256" key="8">
    <source>
        <dbReference type="SAM" id="Coils"/>
    </source>
</evidence>
<proteinExistence type="inferred from homology"/>
<dbReference type="Pfam" id="PF00152">
    <property type="entry name" value="tRNA-synt_2"/>
    <property type="match status" value="2"/>
</dbReference>
<organism evidence="11 12">
    <name type="scientific">Hevea brasiliensis</name>
    <name type="common">Para rubber tree</name>
    <name type="synonym">Siphonia brasiliensis</name>
    <dbReference type="NCBI Taxonomy" id="3981"/>
    <lineage>
        <taxon>Eukaryota</taxon>
        <taxon>Viridiplantae</taxon>
        <taxon>Streptophyta</taxon>
        <taxon>Embryophyta</taxon>
        <taxon>Tracheophyta</taxon>
        <taxon>Spermatophyta</taxon>
        <taxon>Magnoliopsida</taxon>
        <taxon>eudicotyledons</taxon>
        <taxon>Gunneridae</taxon>
        <taxon>Pentapetalae</taxon>
        <taxon>rosids</taxon>
        <taxon>fabids</taxon>
        <taxon>Malpighiales</taxon>
        <taxon>Euphorbiaceae</taxon>
        <taxon>Crotonoideae</taxon>
        <taxon>Micrandreae</taxon>
        <taxon>Hevea</taxon>
    </lineage>
</organism>
<comment type="caution">
    <text evidence="11">The sequence shown here is derived from an EMBL/GenBank/DDBJ whole genome shotgun (WGS) entry which is preliminary data.</text>
</comment>
<dbReference type="EMBL" id="JARPOI010000010">
    <property type="protein sequence ID" value="KAJ9169826.1"/>
    <property type="molecule type" value="Genomic_DNA"/>
</dbReference>
<keyword evidence="5" id="KW-0067">ATP-binding</keyword>
<reference evidence="11 12" key="1">
    <citation type="journal article" date="2023" name="Plant Biotechnol. J.">
        <title>Chromosome-level wild Hevea brasiliensis genome provides new tools for genomic-assisted breeding and valuable loci to elevate rubber yield.</title>
        <authorList>
            <person name="Cheng H."/>
            <person name="Song X."/>
            <person name="Hu Y."/>
            <person name="Wu T."/>
            <person name="Yang Q."/>
            <person name="An Z."/>
            <person name="Feng S."/>
            <person name="Deng Z."/>
            <person name="Wu W."/>
            <person name="Zeng X."/>
            <person name="Tu M."/>
            <person name="Wang X."/>
            <person name="Huang H."/>
        </authorList>
    </citation>
    <scope>NUCLEOTIDE SEQUENCE [LARGE SCALE GENOMIC DNA]</scope>
    <source>
        <strain evidence="11">MT/VB/25A 57/8</strain>
    </source>
</reference>
<keyword evidence="6" id="KW-0648">Protein biosynthesis</keyword>
<gene>
    <name evidence="11" type="ORF">P3X46_017975</name>
</gene>
<keyword evidence="12" id="KW-1185">Reference proteome</keyword>
<sequence>MASQEPALAPQKSITPSEEPETTPQEPVPTTPLILPFKYSNRVVLKTILERSDGGVGLVGEKVVIGGWVRASKEVRKDPPPQLQPEDNDEATASLGHKDASCLEILQTRVPILRSISKIFGCGGNYPVRAKLRPASSKSPVASIPSPPPIVNLLVSDGSCVASLQVTMQFSDDFPVGSRPIGTCILAEGVIHQLSEQGKQGIEFKVEKILHIGAVEDDKYLLSRKRLPLETLRDYSHFRPRTNTVASLTRIRSALAFATRTFFQDNGFLSVEVPIMTITDGEGFSTKFRVTTVPVKEVEKEQPEITDSTDGTNLEIVKAAIKEKSNLIQQLQRSDSDREALVAAQQDLLKTSQLLSQLEEKEKLRLEALRKASKAQVPEDFFSQPTYLTVSGVLHMESYACALGNVYSFGPRFRADRRGTAKQVVETWMVEAEMAFSELEDAMNCAEDYFMFLCKWVLDNCSSEMKFVSKRIDKTRTNLLESMISFSYERITYTEAVNALKNVADRKFETQPEWGIELTSQHLRYLVDEIYKRPVILYNFPKELKPFYVRLNDDGKTVAAFDMVIPRGGTFITGNQKEERFNLLNERINELNLPREQYEWYLDLRRYGTVKHSGFTLGYDLMVLFATGIPDVRDAIPFPRSSSKVNN</sequence>
<keyword evidence="3" id="KW-0436">Ligase</keyword>
<dbReference type="SUPFAM" id="SSF55681">
    <property type="entry name" value="Class II aaRS and biotin synthetases"/>
    <property type="match status" value="1"/>
</dbReference>
<keyword evidence="7" id="KW-0030">Aminoacyl-tRNA synthetase</keyword>
<evidence type="ECO:0000256" key="2">
    <source>
        <dbReference type="ARBA" id="ARBA00012816"/>
    </source>
</evidence>
<protein>
    <recommendedName>
        <fullName evidence="2">asparagine--tRNA ligase</fullName>
        <ecNumber evidence="2">6.1.1.22</ecNumber>
    </recommendedName>
</protein>
<keyword evidence="4" id="KW-0547">Nucleotide-binding</keyword>
<keyword evidence="8" id="KW-0175">Coiled coil</keyword>
<evidence type="ECO:0000256" key="5">
    <source>
        <dbReference type="ARBA" id="ARBA00022840"/>
    </source>
</evidence>
<evidence type="ECO:0000256" key="6">
    <source>
        <dbReference type="ARBA" id="ARBA00022917"/>
    </source>
</evidence>
<dbReference type="InterPro" id="IPR004522">
    <property type="entry name" value="Asn-tRNA-ligase"/>
</dbReference>
<feature type="region of interest" description="Disordered" evidence="9">
    <location>
        <begin position="1"/>
        <end position="32"/>
    </location>
</feature>